<reference evidence="3" key="1">
    <citation type="journal article" date="2016" name="Genome Announc.">
        <title>Draft Genome Sequences of Five Rapidly Growing Mycobacterium Species, M. thermoresistibile, M. fortuitum subsp. acetamidolyticum, M. canariasense, M. brisbanense, and M. novocastrense.</title>
        <authorList>
            <person name="Katahira K."/>
            <person name="Ogura Y."/>
            <person name="Gotoh Y."/>
            <person name="Hayashi T."/>
        </authorList>
    </citation>
    <scope>NUCLEOTIDE SEQUENCE [LARGE SCALE GENOMIC DNA]</scope>
    <source>
        <strain evidence="3">JCM15654</strain>
    </source>
</reference>
<evidence type="ECO:0000313" key="3">
    <source>
        <dbReference type="Proteomes" id="UP000069620"/>
    </source>
</evidence>
<dbReference type="PANTHER" id="PTHR30157:SF0">
    <property type="entry name" value="NADPH-DEPENDENT FERRIC-CHELATE REDUCTASE"/>
    <property type="match status" value="1"/>
</dbReference>
<protein>
    <submittedName>
        <fullName evidence="2">Mycobactin utilization protein viuB</fullName>
    </submittedName>
</protein>
<dbReference type="STRING" id="146020.RMCB_5273"/>
<dbReference type="PANTHER" id="PTHR30157">
    <property type="entry name" value="FERRIC REDUCTASE, NADPH-DEPENDENT"/>
    <property type="match status" value="1"/>
</dbReference>
<dbReference type="Pfam" id="PF08021">
    <property type="entry name" value="FAD_binding_9"/>
    <property type="match status" value="1"/>
</dbReference>
<proteinExistence type="predicted"/>
<dbReference type="EMBL" id="BCSX01000046">
    <property type="protein sequence ID" value="GAS91177.1"/>
    <property type="molecule type" value="Genomic_DNA"/>
</dbReference>
<organism evidence="2 3">
    <name type="scientific">Mycolicibacterium brisbanense</name>
    <dbReference type="NCBI Taxonomy" id="146020"/>
    <lineage>
        <taxon>Bacteria</taxon>
        <taxon>Bacillati</taxon>
        <taxon>Actinomycetota</taxon>
        <taxon>Actinomycetes</taxon>
        <taxon>Mycobacteriales</taxon>
        <taxon>Mycobacteriaceae</taxon>
        <taxon>Mycolicibacterium</taxon>
    </lineage>
</organism>
<sequence>MAGRPVHTFAVVRREQVTPHMVRVILGDAGPGTGFDTFSPNEYTDAYVKLVIVPNGVDVGALPQPLTLDSFAELPTAHRPTVRTYTV</sequence>
<dbReference type="AlphaFoldDB" id="A0A100W3Y3"/>
<dbReference type="Gene3D" id="2.40.30.10">
    <property type="entry name" value="Translation factors"/>
    <property type="match status" value="1"/>
</dbReference>
<name>A0A100W3Y3_9MYCO</name>
<dbReference type="InterPro" id="IPR039374">
    <property type="entry name" value="SIP_fam"/>
</dbReference>
<dbReference type="RefSeq" id="WP_201028356.1">
    <property type="nucleotide sequence ID" value="NZ_BCSX01000046.1"/>
</dbReference>
<reference evidence="3" key="2">
    <citation type="submission" date="2016-02" db="EMBL/GenBank/DDBJ databases">
        <title>Draft genome sequence of five rapidly growing Mycobacterium species.</title>
        <authorList>
            <person name="Katahira K."/>
            <person name="Gotou Y."/>
            <person name="Iida K."/>
            <person name="Ogura Y."/>
            <person name="Hayashi T."/>
        </authorList>
    </citation>
    <scope>NUCLEOTIDE SEQUENCE [LARGE SCALE GENOMIC DNA]</scope>
    <source>
        <strain evidence="3">JCM15654</strain>
    </source>
</reference>
<feature type="domain" description="Siderophore-interacting FAD-binding" evidence="1">
    <location>
        <begin position="11"/>
        <end position="87"/>
    </location>
</feature>
<evidence type="ECO:0000313" key="2">
    <source>
        <dbReference type="EMBL" id="GAS91177.1"/>
    </source>
</evidence>
<keyword evidence="3" id="KW-1185">Reference proteome</keyword>
<evidence type="ECO:0000259" key="1">
    <source>
        <dbReference type="Pfam" id="PF08021"/>
    </source>
</evidence>
<comment type="caution">
    <text evidence="2">The sequence shown here is derived from an EMBL/GenBank/DDBJ whole genome shotgun (WGS) entry which is preliminary data.</text>
</comment>
<dbReference type="Proteomes" id="UP000069620">
    <property type="component" value="Unassembled WGS sequence"/>
</dbReference>
<gene>
    <name evidence="2" type="ORF">RMCB_5273</name>
</gene>
<feature type="non-terminal residue" evidence="2">
    <location>
        <position position="87"/>
    </location>
</feature>
<accession>A0A100W3Y3</accession>
<dbReference type="InterPro" id="IPR013113">
    <property type="entry name" value="SIP_FAD-bd"/>
</dbReference>